<dbReference type="FunFam" id="3.80.10.10:FF:000095">
    <property type="entry name" value="LRR receptor-like serine/threonine-protein kinase GSO1"/>
    <property type="match status" value="1"/>
</dbReference>
<dbReference type="SUPFAM" id="SSF52058">
    <property type="entry name" value="L domain-like"/>
    <property type="match status" value="2"/>
</dbReference>
<evidence type="ECO:0000256" key="4">
    <source>
        <dbReference type="ARBA" id="ARBA00022614"/>
    </source>
</evidence>
<evidence type="ECO:0000256" key="7">
    <source>
        <dbReference type="ARBA" id="ARBA00022737"/>
    </source>
</evidence>
<accession>A0ABD3EF67</accession>
<comment type="subcellular location">
    <subcellularLocation>
        <location evidence="1">Cell membrane</location>
        <topology evidence="1">Single-pass type I membrane protein</topology>
    </subcellularLocation>
</comment>
<feature type="domain" description="Disease resistance R13L4/SHOC-2-like LRR" evidence="13">
    <location>
        <begin position="246"/>
        <end position="450"/>
    </location>
</feature>
<dbReference type="PROSITE" id="PS51450">
    <property type="entry name" value="LRR"/>
    <property type="match status" value="3"/>
</dbReference>
<keyword evidence="9 11" id="KW-0472">Membrane</keyword>
<evidence type="ECO:0000259" key="12">
    <source>
        <dbReference type="Pfam" id="PF08263"/>
    </source>
</evidence>
<dbReference type="FunFam" id="3.80.10.10:FF:000111">
    <property type="entry name" value="LRR receptor-like serine/threonine-protein kinase ERECTA"/>
    <property type="match status" value="1"/>
</dbReference>
<evidence type="ECO:0000256" key="11">
    <source>
        <dbReference type="SAM" id="Phobius"/>
    </source>
</evidence>
<dbReference type="InterPro" id="IPR001611">
    <property type="entry name" value="Leu-rich_rpt"/>
</dbReference>
<dbReference type="Pfam" id="PF00560">
    <property type="entry name" value="LRR_1"/>
    <property type="match status" value="6"/>
</dbReference>
<keyword evidence="6" id="KW-0732">Signal</keyword>
<evidence type="ECO:0000256" key="6">
    <source>
        <dbReference type="ARBA" id="ARBA00022729"/>
    </source>
</evidence>
<evidence type="ECO:0000256" key="9">
    <source>
        <dbReference type="ARBA" id="ARBA00023136"/>
    </source>
</evidence>
<dbReference type="InterPro" id="IPR003591">
    <property type="entry name" value="Leu-rich_rpt_typical-subtyp"/>
</dbReference>
<keyword evidence="8 11" id="KW-1133">Transmembrane helix</keyword>
<dbReference type="InterPro" id="IPR013210">
    <property type="entry name" value="LRR_N_plant-typ"/>
</dbReference>
<proteinExistence type="inferred from homology"/>
<evidence type="ECO:0000256" key="1">
    <source>
        <dbReference type="ARBA" id="ARBA00004251"/>
    </source>
</evidence>
<dbReference type="Proteomes" id="UP001632038">
    <property type="component" value="Unassembled WGS sequence"/>
</dbReference>
<dbReference type="PRINTS" id="PR00019">
    <property type="entry name" value="LEURICHRPT"/>
</dbReference>
<evidence type="ECO:0000259" key="13">
    <source>
        <dbReference type="Pfam" id="PF23598"/>
    </source>
</evidence>
<evidence type="ECO:0000256" key="3">
    <source>
        <dbReference type="ARBA" id="ARBA00022475"/>
    </source>
</evidence>
<sequence>MGKTMSSSLLIFIIAVLLILDKFTIFCLARKSNITFDCFPREREALLRFKSSFFLDDQSNNTLSSWKANSDCCAWPCVECDNARHVVGLHLRYNTLSSEAVDSSLLQLKYLSYLDLSGNNFQWIPIPSFLGSMKQLQYLNLSSAGFVGVVPHQLGNLSSLRILDLGGRPNTNSLIVDNLTWAINLQSLEYLDMSYVNLSATKDLAKVLDMLPSLVELRLPNCGINNSNLALTTNYCANSALFLNNLQHLDLSHNSLGENFSFCFLHNMTSLSFLDISYNDLHGPIPSSLGDLRALREMSLNDNNLFGPIPITFENLRDLRVLNLARNHLISGEIPIFLGQLSNLETVDISFNSLEGTLSEAHFANLSKLENIGLESNHALKFRVGYDWVPTFHKLDTLNMASVEIGSQFPQWLQAQKSLTELRLSNCSSITGMLPKWLVSLMNLTILDLSDNHIEGPIPELRSRLEILNLGRNFINGPIPDDSLCEMKGLRTLDLSNNQLSGNLPHCLWNLVFLSVARLSSNKISGPIPNSIGQARYLMLLQLNNNSITGEIPSSLQNCTWLGVLDIGDNMLHGKLPKWIGSHKLGLAGLRLRNNKFYGDIPSSYCQLHRLQIMDLANNQLTGNIPSCFGDFSGMLKGAILPDLFSGATLSEMMKGVMLEYTSTLKYLVNLDLSSNCLFGKIPSELTKLTGLNGLSLSHNHLEGTIPVNIGNMSSLESLDLSNNNLHGTIPQSLSKLTSLSCLNFSNNDLSGQIPTGPQLQTLKNPTIYEGNPGLCGDPLPKKCHPNKTHTKVENDGEEEDDDMIKDKIYLYESIITGLATGFWGYFGVLVFKRSWRLALFKHMDALIAKMLGRY</sequence>
<keyword evidence="5 11" id="KW-0812">Transmembrane</keyword>
<dbReference type="InterPro" id="IPR046956">
    <property type="entry name" value="RLP23-like"/>
</dbReference>
<dbReference type="Pfam" id="PF23598">
    <property type="entry name" value="LRR_14"/>
    <property type="match status" value="1"/>
</dbReference>
<gene>
    <name evidence="14" type="ORF">CASFOL_002540</name>
</gene>
<evidence type="ECO:0000256" key="2">
    <source>
        <dbReference type="ARBA" id="ARBA00009592"/>
    </source>
</evidence>
<reference evidence="15" key="1">
    <citation type="journal article" date="2024" name="IScience">
        <title>Strigolactones Initiate the Formation of Haustorium-like Structures in Castilleja.</title>
        <authorList>
            <person name="Buerger M."/>
            <person name="Peterson D."/>
            <person name="Chory J."/>
        </authorList>
    </citation>
    <scope>NUCLEOTIDE SEQUENCE [LARGE SCALE GENOMIC DNA]</scope>
</reference>
<keyword evidence="15" id="KW-1185">Reference proteome</keyword>
<keyword evidence="3" id="KW-1003">Cell membrane</keyword>
<dbReference type="InterPro" id="IPR032675">
    <property type="entry name" value="LRR_dom_sf"/>
</dbReference>
<name>A0ABD3EF67_9LAMI</name>
<comment type="caution">
    <text evidence="14">The sequence shown here is derived from an EMBL/GenBank/DDBJ whole genome shotgun (WGS) entry which is preliminary data.</text>
</comment>
<dbReference type="GO" id="GO:0006952">
    <property type="term" value="P:defense response"/>
    <property type="evidence" value="ECO:0007669"/>
    <property type="project" value="UniProtKB-ARBA"/>
</dbReference>
<keyword evidence="7" id="KW-0677">Repeat</keyword>
<dbReference type="GO" id="GO:0005886">
    <property type="term" value="C:plasma membrane"/>
    <property type="evidence" value="ECO:0007669"/>
    <property type="project" value="UniProtKB-SubCell"/>
</dbReference>
<dbReference type="EMBL" id="JAVIJP010000005">
    <property type="protein sequence ID" value="KAL3652859.1"/>
    <property type="molecule type" value="Genomic_DNA"/>
</dbReference>
<evidence type="ECO:0000313" key="15">
    <source>
        <dbReference type="Proteomes" id="UP001632038"/>
    </source>
</evidence>
<evidence type="ECO:0000313" key="14">
    <source>
        <dbReference type="EMBL" id="KAL3652859.1"/>
    </source>
</evidence>
<protein>
    <recommendedName>
        <fullName evidence="16">Leucine-rich repeat-containing N-terminal plant-type domain-containing protein</fullName>
    </recommendedName>
</protein>
<dbReference type="Gene3D" id="3.80.10.10">
    <property type="entry name" value="Ribonuclease Inhibitor"/>
    <property type="match status" value="4"/>
</dbReference>
<evidence type="ECO:0008006" key="16">
    <source>
        <dbReference type="Google" id="ProtNLM"/>
    </source>
</evidence>
<evidence type="ECO:0000256" key="5">
    <source>
        <dbReference type="ARBA" id="ARBA00022692"/>
    </source>
</evidence>
<dbReference type="GO" id="GO:0051707">
    <property type="term" value="P:response to other organism"/>
    <property type="evidence" value="ECO:0007669"/>
    <property type="project" value="UniProtKB-ARBA"/>
</dbReference>
<dbReference type="SMART" id="SM00365">
    <property type="entry name" value="LRR_SD22"/>
    <property type="match status" value="7"/>
</dbReference>
<dbReference type="SUPFAM" id="SSF52047">
    <property type="entry name" value="RNI-like"/>
    <property type="match status" value="1"/>
</dbReference>
<organism evidence="14 15">
    <name type="scientific">Castilleja foliolosa</name>
    <dbReference type="NCBI Taxonomy" id="1961234"/>
    <lineage>
        <taxon>Eukaryota</taxon>
        <taxon>Viridiplantae</taxon>
        <taxon>Streptophyta</taxon>
        <taxon>Embryophyta</taxon>
        <taxon>Tracheophyta</taxon>
        <taxon>Spermatophyta</taxon>
        <taxon>Magnoliopsida</taxon>
        <taxon>eudicotyledons</taxon>
        <taxon>Gunneridae</taxon>
        <taxon>Pentapetalae</taxon>
        <taxon>asterids</taxon>
        <taxon>lamiids</taxon>
        <taxon>Lamiales</taxon>
        <taxon>Orobanchaceae</taxon>
        <taxon>Pedicularideae</taxon>
        <taxon>Castillejinae</taxon>
        <taxon>Castilleja</taxon>
    </lineage>
</organism>
<feature type="domain" description="Leucine-rich repeat-containing N-terminal plant-type" evidence="12">
    <location>
        <begin position="41"/>
        <end position="81"/>
    </location>
</feature>
<dbReference type="InterPro" id="IPR055414">
    <property type="entry name" value="LRR_R13L4/SHOC2-like"/>
</dbReference>
<dbReference type="PANTHER" id="PTHR48063:SF112">
    <property type="entry name" value="RECEPTOR LIKE PROTEIN 30-LIKE"/>
    <property type="match status" value="1"/>
</dbReference>
<feature type="transmembrane region" description="Helical" evidence="11">
    <location>
        <begin position="809"/>
        <end position="832"/>
    </location>
</feature>
<dbReference type="PANTHER" id="PTHR48063">
    <property type="entry name" value="LRR RECEPTOR-LIKE KINASE"/>
    <property type="match status" value="1"/>
</dbReference>
<dbReference type="SMART" id="SM00369">
    <property type="entry name" value="LRR_TYP"/>
    <property type="match status" value="9"/>
</dbReference>
<comment type="similarity">
    <text evidence="2">Belongs to the RLP family.</text>
</comment>
<dbReference type="Pfam" id="PF13855">
    <property type="entry name" value="LRR_8"/>
    <property type="match status" value="1"/>
</dbReference>
<evidence type="ECO:0000256" key="10">
    <source>
        <dbReference type="ARBA" id="ARBA00023180"/>
    </source>
</evidence>
<dbReference type="Pfam" id="PF08263">
    <property type="entry name" value="LRRNT_2"/>
    <property type="match status" value="1"/>
</dbReference>
<evidence type="ECO:0000256" key="8">
    <source>
        <dbReference type="ARBA" id="ARBA00022989"/>
    </source>
</evidence>
<dbReference type="AlphaFoldDB" id="A0ABD3EF67"/>
<keyword evidence="4" id="KW-0433">Leucine-rich repeat</keyword>
<dbReference type="FunFam" id="3.80.10.10:FF:000041">
    <property type="entry name" value="LRR receptor-like serine/threonine-protein kinase ERECTA"/>
    <property type="match status" value="1"/>
</dbReference>
<keyword evidence="10" id="KW-0325">Glycoprotein</keyword>